<keyword evidence="2" id="KW-1185">Reference proteome</keyword>
<comment type="caution">
    <text evidence="1">The sequence shown here is derived from an EMBL/GenBank/DDBJ whole genome shotgun (WGS) entry which is preliminary data.</text>
</comment>
<dbReference type="SUPFAM" id="SSF51182">
    <property type="entry name" value="RmlC-like cupins"/>
    <property type="match status" value="1"/>
</dbReference>
<name>A0ABT4Q4Q5_9BACL</name>
<accession>A0ABT4Q4Q5</accession>
<proteinExistence type="predicted"/>
<sequence>MSYSIKVIKKHEQVVTAWVGGVTTQLAIYPESADYSKRNFCWRISSAEIRTVESLFTRLPDYWRLIMVLDGELLLEYEGFHRVRLKPYERESFSGGWVTRSVGKATDFNLMLGAGCRGELEALHLTKGSVQEIAGRTGLNGILQGTEAFYCTRGLIDVRINDRESLCLEEGDLLLVNRESTDSPLNIVLHNRHDEVTALAVRARVLY</sequence>
<reference evidence="1 2" key="1">
    <citation type="submission" date="2022-12" db="EMBL/GenBank/DDBJ databases">
        <title>Draft genome sequence of Paenibacillus sp. dW9.</title>
        <authorList>
            <person name="Choi E.-W."/>
            <person name="Kim D.-U."/>
        </authorList>
    </citation>
    <scope>NUCLEOTIDE SEQUENCE [LARGE SCALE GENOMIC DNA]</scope>
    <source>
        <strain evidence="2">dW9</strain>
    </source>
</reference>
<organism evidence="1 2">
    <name type="scientific">Paenibacillus gyeongsangnamensis</name>
    <dbReference type="NCBI Taxonomy" id="3388067"/>
    <lineage>
        <taxon>Bacteria</taxon>
        <taxon>Bacillati</taxon>
        <taxon>Bacillota</taxon>
        <taxon>Bacilli</taxon>
        <taxon>Bacillales</taxon>
        <taxon>Paenibacillaceae</taxon>
        <taxon>Paenibacillus</taxon>
    </lineage>
</organism>
<protein>
    <submittedName>
        <fullName evidence="1">HutD family protein</fullName>
    </submittedName>
</protein>
<dbReference type="InterPro" id="IPR011051">
    <property type="entry name" value="RmlC_Cupin_sf"/>
</dbReference>
<gene>
    <name evidence="1" type="ORF">O9H85_04855</name>
</gene>
<dbReference type="RefSeq" id="WP_269880167.1">
    <property type="nucleotide sequence ID" value="NZ_JAQAGZ010000003.1"/>
</dbReference>
<dbReference type="InterPro" id="IPR014710">
    <property type="entry name" value="RmlC-like_jellyroll"/>
</dbReference>
<dbReference type="Gene3D" id="2.60.120.10">
    <property type="entry name" value="Jelly Rolls"/>
    <property type="match status" value="1"/>
</dbReference>
<evidence type="ECO:0000313" key="1">
    <source>
        <dbReference type="EMBL" id="MCZ8511762.1"/>
    </source>
</evidence>
<dbReference type="Pfam" id="PF05962">
    <property type="entry name" value="HutD"/>
    <property type="match status" value="1"/>
</dbReference>
<evidence type="ECO:0000313" key="2">
    <source>
        <dbReference type="Proteomes" id="UP001527882"/>
    </source>
</evidence>
<dbReference type="PANTHER" id="PTHR37943">
    <property type="entry name" value="PROTEIN VES"/>
    <property type="match status" value="1"/>
</dbReference>
<dbReference type="Proteomes" id="UP001527882">
    <property type="component" value="Unassembled WGS sequence"/>
</dbReference>
<dbReference type="InterPro" id="IPR010282">
    <property type="entry name" value="Uncharacterised_HutD/Ves"/>
</dbReference>
<dbReference type="PANTHER" id="PTHR37943:SF1">
    <property type="entry name" value="PROTEIN VES"/>
    <property type="match status" value="1"/>
</dbReference>
<dbReference type="EMBL" id="JAQAGZ010000003">
    <property type="protein sequence ID" value="MCZ8511762.1"/>
    <property type="molecule type" value="Genomic_DNA"/>
</dbReference>